<dbReference type="AlphaFoldDB" id="W4V5I6"/>
<dbReference type="Pfam" id="PF04511">
    <property type="entry name" value="DER1"/>
    <property type="match status" value="1"/>
</dbReference>
<dbReference type="EMBL" id="BAVR01000018">
    <property type="protein sequence ID" value="GAE88441.1"/>
    <property type="molecule type" value="Genomic_DNA"/>
</dbReference>
<sequence>MFWLNWIDRLERKYSRLAVKNLTRYLVIGTAFVFVLSLFGDFRYIASWLTLEPSLVMKGQIWRLVTFVFVPFVGSFWVIFALYIFYTFGMALERYWGSFKFNLYYFIGVLAAIAAAFLGEFWGGRVTSEFLYMSVFLAFAYLNPNYELLLFFIIPVKIKYLAWFDIIFTVLSIIFRPETRIVALLSFTSFIVFFGKEVFDVYLSPRVRKLDRQLRRRKFKVIASSVKTPEIIYTCCICGRTSKEYPELKFAYCFKCGSDYEYCQEHLKNHEHIIRH</sequence>
<dbReference type="Proteomes" id="UP000019109">
    <property type="component" value="Unassembled WGS sequence"/>
</dbReference>
<feature type="transmembrane region" description="Helical" evidence="5">
    <location>
        <begin position="21"/>
        <end position="40"/>
    </location>
</feature>
<evidence type="ECO:0000256" key="4">
    <source>
        <dbReference type="ARBA" id="ARBA00023136"/>
    </source>
</evidence>
<accession>W4V5I6</accession>
<evidence type="ECO:0000256" key="3">
    <source>
        <dbReference type="ARBA" id="ARBA00022989"/>
    </source>
</evidence>
<comment type="caution">
    <text evidence="6">The sequence shown here is derived from an EMBL/GenBank/DDBJ whole genome shotgun (WGS) entry which is preliminary data.</text>
</comment>
<comment type="subcellular location">
    <subcellularLocation>
        <location evidence="1">Membrane</location>
        <topology evidence="1">Multi-pass membrane protein</topology>
    </subcellularLocation>
</comment>
<feature type="transmembrane region" description="Helical" evidence="5">
    <location>
        <begin position="60"/>
        <end position="89"/>
    </location>
</feature>
<evidence type="ECO:0000256" key="5">
    <source>
        <dbReference type="SAM" id="Phobius"/>
    </source>
</evidence>
<protein>
    <recommendedName>
        <fullName evidence="8">Peptidase S54 rhomboid domain-containing protein</fullName>
    </recommendedName>
</protein>
<gene>
    <name evidence="6" type="ORF">JCM21531_1884</name>
</gene>
<keyword evidence="7" id="KW-1185">Reference proteome</keyword>
<evidence type="ECO:0008006" key="8">
    <source>
        <dbReference type="Google" id="ProtNLM"/>
    </source>
</evidence>
<evidence type="ECO:0000313" key="6">
    <source>
        <dbReference type="EMBL" id="GAE88441.1"/>
    </source>
</evidence>
<reference evidence="6" key="1">
    <citation type="journal article" date="2014" name="Genome Announc.">
        <title>Draft Genome Sequence of Clostridium straminisolvens Strain JCM 21531T, Isolated from a Cellulose-Degrading Bacterial Community.</title>
        <authorList>
            <person name="Yuki M."/>
            <person name="Oshima K."/>
            <person name="Suda W."/>
            <person name="Sakamoto M."/>
            <person name="Kitamura K."/>
            <person name="Iida T."/>
            <person name="Hattori M."/>
            <person name="Ohkuma M."/>
        </authorList>
    </citation>
    <scope>NUCLEOTIDE SEQUENCE [LARGE SCALE GENOMIC DNA]</scope>
    <source>
        <strain evidence="6">JCM 21531</strain>
    </source>
</reference>
<feature type="transmembrane region" description="Helical" evidence="5">
    <location>
        <begin position="181"/>
        <end position="203"/>
    </location>
</feature>
<dbReference type="STRING" id="1294263.JCM21531_1884"/>
<evidence type="ECO:0000256" key="1">
    <source>
        <dbReference type="ARBA" id="ARBA00004141"/>
    </source>
</evidence>
<evidence type="ECO:0000313" key="7">
    <source>
        <dbReference type="Proteomes" id="UP000019109"/>
    </source>
</evidence>
<evidence type="ECO:0000256" key="2">
    <source>
        <dbReference type="ARBA" id="ARBA00022692"/>
    </source>
</evidence>
<feature type="transmembrane region" description="Helical" evidence="5">
    <location>
        <begin position="160"/>
        <end position="175"/>
    </location>
</feature>
<keyword evidence="3 5" id="KW-1133">Transmembrane helix</keyword>
<proteinExistence type="predicted"/>
<dbReference type="GO" id="GO:0016020">
    <property type="term" value="C:membrane"/>
    <property type="evidence" value="ECO:0007669"/>
    <property type="project" value="UniProtKB-SubCell"/>
</dbReference>
<dbReference type="InterPro" id="IPR035952">
    <property type="entry name" value="Rhomboid-like_sf"/>
</dbReference>
<dbReference type="InterPro" id="IPR007599">
    <property type="entry name" value="DER1"/>
</dbReference>
<dbReference type="Gene3D" id="1.20.1540.10">
    <property type="entry name" value="Rhomboid-like"/>
    <property type="match status" value="1"/>
</dbReference>
<organism evidence="6 7">
    <name type="scientific">Acetivibrio straminisolvens JCM 21531</name>
    <dbReference type="NCBI Taxonomy" id="1294263"/>
    <lineage>
        <taxon>Bacteria</taxon>
        <taxon>Bacillati</taxon>
        <taxon>Bacillota</taxon>
        <taxon>Clostridia</taxon>
        <taxon>Eubacteriales</taxon>
        <taxon>Oscillospiraceae</taxon>
        <taxon>Acetivibrio</taxon>
    </lineage>
</organism>
<feature type="transmembrane region" description="Helical" evidence="5">
    <location>
        <begin position="130"/>
        <end position="153"/>
    </location>
</feature>
<keyword evidence="4 5" id="KW-0472">Membrane</keyword>
<keyword evidence="2 5" id="KW-0812">Transmembrane</keyword>
<dbReference type="SUPFAM" id="SSF144091">
    <property type="entry name" value="Rhomboid-like"/>
    <property type="match status" value="1"/>
</dbReference>
<name>W4V5I6_9FIRM</name>
<feature type="transmembrane region" description="Helical" evidence="5">
    <location>
        <begin position="101"/>
        <end position="118"/>
    </location>
</feature>